<dbReference type="GO" id="GO:0016702">
    <property type="term" value="F:oxidoreductase activity, acting on single donors with incorporation of molecular oxygen, incorporation of two atoms of oxygen"/>
    <property type="evidence" value="ECO:0007669"/>
    <property type="project" value="InterPro"/>
</dbReference>
<organism evidence="7 8">
    <name type="scientific">Mycolicibacterium fortuitum subsp. fortuitum DSM 46621 = ATCC 6841 = JCM 6387</name>
    <dbReference type="NCBI Taxonomy" id="1214102"/>
    <lineage>
        <taxon>Bacteria</taxon>
        <taxon>Bacillati</taxon>
        <taxon>Actinomycetota</taxon>
        <taxon>Actinomycetes</taxon>
        <taxon>Mycobacteriales</taxon>
        <taxon>Mycobacteriaceae</taxon>
        <taxon>Mycolicibacterium</taxon>
    </lineage>
</organism>
<keyword evidence="4" id="KW-0560">Oxidoreductase</keyword>
<dbReference type="Gene3D" id="2.60.120.10">
    <property type="entry name" value="Jelly Rolls"/>
    <property type="match status" value="1"/>
</dbReference>
<dbReference type="SUPFAM" id="SSF51182">
    <property type="entry name" value="RmlC-like cupins"/>
    <property type="match status" value="1"/>
</dbReference>
<feature type="binding site" evidence="6">
    <location>
        <position position="87"/>
    </location>
    <ligand>
        <name>Fe cation</name>
        <dbReference type="ChEBI" id="CHEBI:24875"/>
        <note>catalytic</note>
    </ligand>
</feature>
<dbReference type="PANTHER" id="PTHR12918:SF1">
    <property type="entry name" value="CYSTEINE DIOXYGENASE TYPE 1"/>
    <property type="match status" value="1"/>
</dbReference>
<keyword evidence="2 6" id="KW-0479">Metal-binding</keyword>
<evidence type="ECO:0000256" key="6">
    <source>
        <dbReference type="PIRSR" id="PIRSR610300-51"/>
    </source>
</evidence>
<reference evidence="7 8" key="1">
    <citation type="journal article" date="2012" name="J. Bacteriol.">
        <title>Complete Genome Sequence of Mycobacterium fortuitum subsp. fortuitum Type Strain DSM46621.</title>
        <authorList>
            <person name="Ho Y.S."/>
            <person name="Adroub S.A."/>
            <person name="Aleisa F."/>
            <person name="Mahmood H."/>
            <person name="Othoum G."/>
            <person name="Rashid F."/>
            <person name="Zaher M."/>
            <person name="Ali S."/>
            <person name="Bitter W."/>
            <person name="Pain A."/>
            <person name="Abdallah A.M."/>
        </authorList>
    </citation>
    <scope>NUCLEOTIDE SEQUENCE [LARGE SCALE GENOMIC DNA]</scope>
    <source>
        <strain evidence="8">DSM46621</strain>
    </source>
</reference>
<feature type="binding site" evidence="6">
    <location>
        <position position="89"/>
    </location>
    <ligand>
        <name>Fe cation</name>
        <dbReference type="ChEBI" id="CHEBI:24875"/>
        <note>catalytic</note>
    </ligand>
</feature>
<evidence type="ECO:0000256" key="1">
    <source>
        <dbReference type="ARBA" id="ARBA00006622"/>
    </source>
</evidence>
<gene>
    <name evidence="7" type="ORF">MFORT_20208</name>
</gene>
<proteinExistence type="inferred from homology"/>
<dbReference type="EMBL" id="ALQB01000091">
    <property type="protein sequence ID" value="EJZ10631.1"/>
    <property type="molecule type" value="Genomic_DNA"/>
</dbReference>
<feature type="binding site" evidence="6">
    <location>
        <position position="137"/>
    </location>
    <ligand>
        <name>Fe cation</name>
        <dbReference type="ChEBI" id="CHEBI:24875"/>
        <note>catalytic</note>
    </ligand>
</feature>
<dbReference type="GO" id="GO:0008198">
    <property type="term" value="F:ferrous iron binding"/>
    <property type="evidence" value="ECO:0007669"/>
    <property type="project" value="TreeGrafter"/>
</dbReference>
<name>K0UV05_MYCFO</name>
<dbReference type="Proteomes" id="UP000006043">
    <property type="component" value="Unassembled WGS sequence"/>
</dbReference>
<comment type="similarity">
    <text evidence="1">Belongs to the cysteine dioxygenase family.</text>
</comment>
<dbReference type="InterPro" id="IPR010300">
    <property type="entry name" value="CDO_1"/>
</dbReference>
<dbReference type="Pfam" id="PF05995">
    <property type="entry name" value="CDO_I"/>
    <property type="match status" value="1"/>
</dbReference>
<evidence type="ECO:0000256" key="4">
    <source>
        <dbReference type="ARBA" id="ARBA00023002"/>
    </source>
</evidence>
<comment type="caution">
    <text evidence="7">The sequence shown here is derived from an EMBL/GenBank/DDBJ whole genome shotgun (WGS) entry which is preliminary data.</text>
</comment>
<dbReference type="HOGENOM" id="CLU_707004_0_0_11"/>
<evidence type="ECO:0000256" key="2">
    <source>
        <dbReference type="ARBA" id="ARBA00022723"/>
    </source>
</evidence>
<dbReference type="AlphaFoldDB" id="K0UV05"/>
<dbReference type="PANTHER" id="PTHR12918">
    <property type="entry name" value="CYSTEINE DIOXYGENASE"/>
    <property type="match status" value="1"/>
</dbReference>
<dbReference type="CDD" id="cd10548">
    <property type="entry name" value="cupin_CDO"/>
    <property type="match status" value="1"/>
</dbReference>
<keyword evidence="5 6" id="KW-0408">Iron</keyword>
<dbReference type="InterPro" id="IPR011051">
    <property type="entry name" value="RmlC_Cupin_sf"/>
</dbReference>
<evidence type="ECO:0008006" key="9">
    <source>
        <dbReference type="Google" id="ProtNLM"/>
    </source>
</evidence>
<sequence length="391" mass="42874">MTTISHLPARYDAAGLDSLLDDLAGVAARGEVPGPDLLTRVTDALPELATMAADPNDGEPYSRTILRVDEVEIMLARWRPGQRCAPHDHGGAGGFVIVLQGGFEERRFDWDGPRLTVTTSTEHHTGEVTSITSDVIHDMAGLDGGLTLHFYSPPATSMRVFDLDRSEMLELVGNYGAWIPREPHPRVPFAQISPEMLAAPVIWVAHTTHYRGGSAEFAVAAATMARELAAVHPDAEVIVSGLHGKADFIEQLTRLTEEGREIDQLHLISHSGMYGPMFGSTDWPEQFSPHEWRSMTIPFTASGRAYFHACRTARWFAPFFANVFGVSAFGNRNYTTVSTRKDRFSWAGRRPASRTDLYLIDTPGRKSHGLLGAARKYLGAAANPPLLSTPD</sequence>
<dbReference type="InterPro" id="IPR014710">
    <property type="entry name" value="RmlC-like_jellyroll"/>
</dbReference>
<dbReference type="RefSeq" id="WP_003885123.1">
    <property type="nucleotide sequence ID" value="NZ_JH814761.1"/>
</dbReference>
<protein>
    <recommendedName>
        <fullName evidence="9">Cysteine dioxygenase</fullName>
    </recommendedName>
</protein>
<evidence type="ECO:0000256" key="3">
    <source>
        <dbReference type="ARBA" id="ARBA00022964"/>
    </source>
</evidence>
<evidence type="ECO:0000256" key="5">
    <source>
        <dbReference type="ARBA" id="ARBA00023004"/>
    </source>
</evidence>
<evidence type="ECO:0000313" key="7">
    <source>
        <dbReference type="EMBL" id="EJZ10631.1"/>
    </source>
</evidence>
<accession>K0UV05</accession>
<evidence type="ECO:0000313" key="8">
    <source>
        <dbReference type="Proteomes" id="UP000006043"/>
    </source>
</evidence>
<feature type="non-terminal residue" evidence="7">
    <location>
        <position position="391"/>
    </location>
</feature>
<keyword evidence="3" id="KW-0223">Dioxygenase</keyword>